<evidence type="ECO:0000313" key="19">
    <source>
        <dbReference type="Proteomes" id="UP000190435"/>
    </source>
</evidence>
<dbReference type="FunFam" id="1.10.10.10:FF:000011">
    <property type="entry name" value="Phosphate regulon transcriptional regulator PhoB"/>
    <property type="match status" value="1"/>
</dbReference>
<dbReference type="GO" id="GO:0005829">
    <property type="term" value="C:cytosol"/>
    <property type="evidence" value="ECO:0007669"/>
    <property type="project" value="TreeGrafter"/>
</dbReference>
<feature type="domain" description="OmpR/PhoB-type" evidence="16">
    <location>
        <begin position="130"/>
        <end position="228"/>
    </location>
</feature>
<dbReference type="InterPro" id="IPR011879">
    <property type="entry name" value="Sig_transdc_resp-reg_PhoB"/>
</dbReference>
<dbReference type="Pfam" id="PF00072">
    <property type="entry name" value="Response_reg"/>
    <property type="match status" value="1"/>
</dbReference>
<comment type="function">
    <text evidence="12">This protein is a positive regulator for the phosphate regulon. Transcription of this operon is positively regulated by PhoB and PhoR when phosphate is limited.</text>
</comment>
<evidence type="ECO:0000259" key="15">
    <source>
        <dbReference type="PROSITE" id="PS50110"/>
    </source>
</evidence>
<dbReference type="SMART" id="SM00862">
    <property type="entry name" value="Trans_reg_C"/>
    <property type="match status" value="1"/>
</dbReference>
<sequence length="229" mass="25644">MPVPKILVVEDEPAISELIITTLEFADFEAVAAFDVPSAHAAVIDENPDLILLDWMLPNGQSGIDLARRLKKDDSTANIPIIMLTAKGEEDNKVYGLDAGADDYITKPFSTRELVSRIKAVLRRTGSINEKPVGAGKLTIEPASQRVMVGNQEITMSSTEYRLLYFFMTHIDRVYTRAQILDQVWGGNVYIDERTVDVHIRRLRKVLEPFGVSGFIQTVRGTGYRFSEK</sequence>
<evidence type="ECO:0000256" key="13">
    <source>
        <dbReference type="PROSITE-ProRule" id="PRU00169"/>
    </source>
</evidence>
<dbReference type="GO" id="GO:0000156">
    <property type="term" value="F:phosphorelay response regulator activity"/>
    <property type="evidence" value="ECO:0007669"/>
    <property type="project" value="InterPro"/>
</dbReference>
<evidence type="ECO:0000256" key="2">
    <source>
        <dbReference type="ARBA" id="ARBA00013332"/>
    </source>
</evidence>
<organism evidence="17 19">
    <name type="scientific">Moraxella caviae</name>
    <dbReference type="NCBI Taxonomy" id="34060"/>
    <lineage>
        <taxon>Bacteria</taxon>
        <taxon>Pseudomonadati</taxon>
        <taxon>Pseudomonadota</taxon>
        <taxon>Gammaproteobacteria</taxon>
        <taxon>Moraxellales</taxon>
        <taxon>Moraxellaceae</taxon>
        <taxon>Moraxella</taxon>
    </lineage>
</organism>
<evidence type="ECO:0000259" key="16">
    <source>
        <dbReference type="PROSITE" id="PS51755"/>
    </source>
</evidence>
<keyword evidence="4" id="KW-0963">Cytoplasm</keyword>
<feature type="domain" description="Response regulatory" evidence="15">
    <location>
        <begin position="5"/>
        <end position="122"/>
    </location>
</feature>
<dbReference type="GO" id="GO:0006355">
    <property type="term" value="P:regulation of DNA-templated transcription"/>
    <property type="evidence" value="ECO:0007669"/>
    <property type="project" value="InterPro"/>
</dbReference>
<dbReference type="EMBL" id="MUXU01000009">
    <property type="protein sequence ID" value="OOR92892.1"/>
    <property type="molecule type" value="Genomic_DNA"/>
</dbReference>
<keyword evidence="8" id="KW-0805">Transcription regulation</keyword>
<evidence type="ECO:0000313" key="20">
    <source>
        <dbReference type="Proteomes" id="UP000255279"/>
    </source>
</evidence>
<keyword evidence="6" id="KW-0592">Phosphate transport</keyword>
<accession>A0A1T0AAY9</accession>
<dbReference type="GO" id="GO:0006817">
    <property type="term" value="P:phosphate ion transport"/>
    <property type="evidence" value="ECO:0007669"/>
    <property type="project" value="UniProtKB-KW"/>
</dbReference>
<keyword evidence="9 14" id="KW-0238">DNA-binding</keyword>
<dbReference type="InterPro" id="IPR039420">
    <property type="entry name" value="WalR-like"/>
</dbReference>
<dbReference type="STRING" id="34060.B0181_01160"/>
<dbReference type="RefSeq" id="WP_078275664.1">
    <property type="nucleotide sequence ID" value="NZ_CAACXO010000044.1"/>
</dbReference>
<proteinExistence type="predicted"/>
<dbReference type="Gene3D" id="3.40.50.2300">
    <property type="match status" value="1"/>
</dbReference>
<dbReference type="CDD" id="cd17618">
    <property type="entry name" value="REC_OmpR_PhoB"/>
    <property type="match status" value="1"/>
</dbReference>
<feature type="modified residue" description="4-aspartylphosphate" evidence="13">
    <location>
        <position position="54"/>
    </location>
</feature>
<evidence type="ECO:0000256" key="7">
    <source>
        <dbReference type="ARBA" id="ARBA00023012"/>
    </source>
</evidence>
<dbReference type="Pfam" id="PF00486">
    <property type="entry name" value="Trans_reg_C"/>
    <property type="match status" value="1"/>
</dbReference>
<dbReference type="EMBL" id="UGQE01000001">
    <property type="protein sequence ID" value="STZ10369.1"/>
    <property type="molecule type" value="Genomic_DNA"/>
</dbReference>
<evidence type="ECO:0000256" key="12">
    <source>
        <dbReference type="ARBA" id="ARBA00024735"/>
    </source>
</evidence>
<dbReference type="CDD" id="cd00383">
    <property type="entry name" value="trans_reg_C"/>
    <property type="match status" value="1"/>
</dbReference>
<dbReference type="PROSITE" id="PS50110">
    <property type="entry name" value="RESPONSE_REGULATORY"/>
    <property type="match status" value="1"/>
</dbReference>
<dbReference type="Gene3D" id="1.10.10.10">
    <property type="entry name" value="Winged helix-like DNA-binding domain superfamily/Winged helix DNA-binding domain"/>
    <property type="match status" value="1"/>
</dbReference>
<evidence type="ECO:0000256" key="6">
    <source>
        <dbReference type="ARBA" id="ARBA00022592"/>
    </source>
</evidence>
<evidence type="ECO:0000256" key="3">
    <source>
        <dbReference type="ARBA" id="ARBA00022448"/>
    </source>
</evidence>
<keyword evidence="11" id="KW-0804">Transcription</keyword>
<dbReference type="InterPro" id="IPR001789">
    <property type="entry name" value="Sig_transdc_resp-reg_receiver"/>
</dbReference>
<evidence type="ECO:0000256" key="11">
    <source>
        <dbReference type="ARBA" id="ARBA00023163"/>
    </source>
</evidence>
<dbReference type="Gene3D" id="6.10.250.690">
    <property type="match status" value="1"/>
</dbReference>
<dbReference type="InterPro" id="IPR011006">
    <property type="entry name" value="CheY-like_superfamily"/>
</dbReference>
<dbReference type="InterPro" id="IPR036388">
    <property type="entry name" value="WH-like_DNA-bd_sf"/>
</dbReference>
<evidence type="ECO:0000256" key="1">
    <source>
        <dbReference type="ARBA" id="ARBA00004496"/>
    </source>
</evidence>
<dbReference type="PANTHER" id="PTHR48111:SF40">
    <property type="entry name" value="PHOSPHATE REGULON TRANSCRIPTIONAL REGULATORY PROTEIN PHOB"/>
    <property type="match status" value="1"/>
</dbReference>
<evidence type="ECO:0000313" key="18">
    <source>
        <dbReference type="EMBL" id="STZ10369.1"/>
    </source>
</evidence>
<dbReference type="Proteomes" id="UP000255279">
    <property type="component" value="Unassembled WGS sequence"/>
</dbReference>
<keyword evidence="3" id="KW-0813">Transport</keyword>
<dbReference type="NCBIfam" id="TIGR02154">
    <property type="entry name" value="PhoB"/>
    <property type="match status" value="1"/>
</dbReference>
<dbReference type="SUPFAM" id="SSF52172">
    <property type="entry name" value="CheY-like"/>
    <property type="match status" value="1"/>
</dbReference>
<keyword evidence="7" id="KW-0902">Two-component regulatory system</keyword>
<dbReference type="AlphaFoldDB" id="A0A1T0AAY9"/>
<keyword evidence="10" id="KW-0010">Activator</keyword>
<dbReference type="Proteomes" id="UP000190435">
    <property type="component" value="Unassembled WGS sequence"/>
</dbReference>
<gene>
    <name evidence="18" type="primary">phoB</name>
    <name evidence="17" type="ORF">B0181_01160</name>
    <name evidence="18" type="ORF">NCTC10293_00703</name>
</gene>
<comment type="subcellular location">
    <subcellularLocation>
        <location evidence="1">Cytoplasm</location>
    </subcellularLocation>
</comment>
<protein>
    <recommendedName>
        <fullName evidence="2">Phosphate regulon transcriptional regulatory protein PhoB</fullName>
    </recommendedName>
</protein>
<dbReference type="SMART" id="SM00448">
    <property type="entry name" value="REC"/>
    <property type="match status" value="1"/>
</dbReference>
<dbReference type="GO" id="GO:0000976">
    <property type="term" value="F:transcription cis-regulatory region binding"/>
    <property type="evidence" value="ECO:0007669"/>
    <property type="project" value="TreeGrafter"/>
</dbReference>
<feature type="DNA-binding region" description="OmpR/PhoB-type" evidence="14">
    <location>
        <begin position="130"/>
        <end position="228"/>
    </location>
</feature>
<keyword evidence="5 13" id="KW-0597">Phosphoprotein</keyword>
<evidence type="ECO:0000256" key="5">
    <source>
        <dbReference type="ARBA" id="ARBA00022553"/>
    </source>
</evidence>
<dbReference type="PANTHER" id="PTHR48111">
    <property type="entry name" value="REGULATOR OF RPOS"/>
    <property type="match status" value="1"/>
</dbReference>
<dbReference type="OrthoDB" id="9802426at2"/>
<evidence type="ECO:0000256" key="14">
    <source>
        <dbReference type="PROSITE-ProRule" id="PRU01091"/>
    </source>
</evidence>
<dbReference type="GO" id="GO:0032993">
    <property type="term" value="C:protein-DNA complex"/>
    <property type="evidence" value="ECO:0007669"/>
    <property type="project" value="TreeGrafter"/>
</dbReference>
<dbReference type="InterPro" id="IPR001867">
    <property type="entry name" value="OmpR/PhoB-type_DNA-bd"/>
</dbReference>
<name>A0A1T0AAY9_9GAMM</name>
<evidence type="ECO:0000256" key="10">
    <source>
        <dbReference type="ARBA" id="ARBA00023159"/>
    </source>
</evidence>
<keyword evidence="19" id="KW-1185">Reference proteome</keyword>
<reference evidence="17 19" key="1">
    <citation type="submission" date="2017-02" db="EMBL/GenBank/DDBJ databases">
        <title>Draft genome sequence of Moraxella caviae CCUG 355 type strain.</title>
        <authorList>
            <person name="Engstrom-Jakobsson H."/>
            <person name="Salva-Serra F."/>
            <person name="Thorell K."/>
            <person name="Gonzales-Siles L."/>
            <person name="Karlsson R."/>
            <person name="Boulund F."/>
            <person name="Engstrand L."/>
            <person name="Moore E."/>
        </authorList>
    </citation>
    <scope>NUCLEOTIDE SEQUENCE [LARGE SCALE GENOMIC DNA]</scope>
    <source>
        <strain evidence="17 19">CCUG 355</strain>
    </source>
</reference>
<evidence type="ECO:0000256" key="8">
    <source>
        <dbReference type="ARBA" id="ARBA00023015"/>
    </source>
</evidence>
<evidence type="ECO:0000256" key="9">
    <source>
        <dbReference type="ARBA" id="ARBA00023125"/>
    </source>
</evidence>
<evidence type="ECO:0000313" key="17">
    <source>
        <dbReference type="EMBL" id="OOR92892.1"/>
    </source>
</evidence>
<evidence type="ECO:0000256" key="4">
    <source>
        <dbReference type="ARBA" id="ARBA00022490"/>
    </source>
</evidence>
<reference evidence="18 20" key="2">
    <citation type="submission" date="2018-06" db="EMBL/GenBank/DDBJ databases">
        <authorList>
            <consortium name="Pathogen Informatics"/>
            <person name="Doyle S."/>
        </authorList>
    </citation>
    <scope>NUCLEOTIDE SEQUENCE [LARGE SCALE GENOMIC DNA]</scope>
    <source>
        <strain evidence="18 20">NCTC10293</strain>
    </source>
</reference>
<dbReference type="PROSITE" id="PS51755">
    <property type="entry name" value="OMPR_PHOB"/>
    <property type="match status" value="1"/>
</dbReference>